<evidence type="ECO:0000313" key="3">
    <source>
        <dbReference type="Proteomes" id="UP000000768"/>
    </source>
</evidence>
<name>A0A1B6QIL6_SORBI</name>
<feature type="region of interest" description="Disordered" evidence="1">
    <location>
        <begin position="1"/>
        <end position="55"/>
    </location>
</feature>
<dbReference type="AlphaFoldDB" id="A0A1B6QIL6"/>
<dbReference type="Proteomes" id="UP000000768">
    <property type="component" value="Chromosome 1"/>
</dbReference>
<dbReference type="EMBL" id="CM000760">
    <property type="protein sequence ID" value="KXG37756.1"/>
    <property type="molecule type" value="Genomic_DNA"/>
</dbReference>
<accession>A0A1B6QIL6</accession>
<evidence type="ECO:0000256" key="1">
    <source>
        <dbReference type="SAM" id="MobiDB-lite"/>
    </source>
</evidence>
<dbReference type="Gramene" id="KXG37756">
    <property type="protein sequence ID" value="KXG37756"/>
    <property type="gene ID" value="SORBI_3001G121800"/>
</dbReference>
<proteinExistence type="predicted"/>
<protein>
    <submittedName>
        <fullName evidence="2">Uncharacterized protein</fullName>
    </submittedName>
</protein>
<organism evidence="2 3">
    <name type="scientific">Sorghum bicolor</name>
    <name type="common">Sorghum</name>
    <name type="synonym">Sorghum vulgare</name>
    <dbReference type="NCBI Taxonomy" id="4558"/>
    <lineage>
        <taxon>Eukaryota</taxon>
        <taxon>Viridiplantae</taxon>
        <taxon>Streptophyta</taxon>
        <taxon>Embryophyta</taxon>
        <taxon>Tracheophyta</taxon>
        <taxon>Spermatophyta</taxon>
        <taxon>Magnoliopsida</taxon>
        <taxon>Liliopsida</taxon>
        <taxon>Poales</taxon>
        <taxon>Poaceae</taxon>
        <taxon>PACMAD clade</taxon>
        <taxon>Panicoideae</taxon>
        <taxon>Andropogonodae</taxon>
        <taxon>Andropogoneae</taxon>
        <taxon>Sorghinae</taxon>
        <taxon>Sorghum</taxon>
    </lineage>
</organism>
<gene>
    <name evidence="2" type="ORF">SORBI_3001G121800</name>
</gene>
<evidence type="ECO:0000313" key="2">
    <source>
        <dbReference type="EMBL" id="KXG37756.1"/>
    </source>
</evidence>
<reference evidence="2 3" key="1">
    <citation type="journal article" date="2009" name="Nature">
        <title>The Sorghum bicolor genome and the diversification of grasses.</title>
        <authorList>
            <person name="Paterson A.H."/>
            <person name="Bowers J.E."/>
            <person name="Bruggmann R."/>
            <person name="Dubchak I."/>
            <person name="Grimwood J."/>
            <person name="Gundlach H."/>
            <person name="Haberer G."/>
            <person name="Hellsten U."/>
            <person name="Mitros T."/>
            <person name="Poliakov A."/>
            <person name="Schmutz J."/>
            <person name="Spannagl M."/>
            <person name="Tang H."/>
            <person name="Wang X."/>
            <person name="Wicker T."/>
            <person name="Bharti A.K."/>
            <person name="Chapman J."/>
            <person name="Feltus F.A."/>
            <person name="Gowik U."/>
            <person name="Grigoriev I.V."/>
            <person name="Lyons E."/>
            <person name="Maher C.A."/>
            <person name="Martis M."/>
            <person name="Narechania A."/>
            <person name="Otillar R.P."/>
            <person name="Penning B.W."/>
            <person name="Salamov A.A."/>
            <person name="Wang Y."/>
            <person name="Zhang L."/>
            <person name="Carpita N.C."/>
            <person name="Freeling M."/>
            <person name="Gingle A.R."/>
            <person name="Hash C.T."/>
            <person name="Keller B."/>
            <person name="Klein P."/>
            <person name="Kresovich S."/>
            <person name="McCann M.C."/>
            <person name="Ming R."/>
            <person name="Peterson D.G."/>
            <person name="Mehboob-ur-Rahman"/>
            <person name="Ware D."/>
            <person name="Westhoff P."/>
            <person name="Mayer K.F."/>
            <person name="Messing J."/>
            <person name="Rokhsar D.S."/>
        </authorList>
    </citation>
    <scope>NUCLEOTIDE SEQUENCE [LARGE SCALE GENOMIC DNA]</scope>
    <source>
        <strain evidence="3">cv. BTx623</strain>
    </source>
</reference>
<dbReference type="InParanoid" id="A0A1B6QIL6"/>
<feature type="region of interest" description="Disordered" evidence="1">
    <location>
        <begin position="147"/>
        <end position="166"/>
    </location>
</feature>
<keyword evidence="3" id="KW-1185">Reference proteome</keyword>
<reference evidence="3" key="2">
    <citation type="journal article" date="2018" name="Plant J.">
        <title>The Sorghum bicolor reference genome: improved assembly, gene annotations, a transcriptome atlas, and signatures of genome organization.</title>
        <authorList>
            <person name="McCormick R.F."/>
            <person name="Truong S.K."/>
            <person name="Sreedasyam A."/>
            <person name="Jenkins J."/>
            <person name="Shu S."/>
            <person name="Sims D."/>
            <person name="Kennedy M."/>
            <person name="Amirebrahimi M."/>
            <person name="Weers B.D."/>
            <person name="McKinley B."/>
            <person name="Mattison A."/>
            <person name="Morishige D.T."/>
            <person name="Grimwood J."/>
            <person name="Schmutz J."/>
            <person name="Mullet J.E."/>
        </authorList>
    </citation>
    <scope>NUCLEOTIDE SEQUENCE [LARGE SCALE GENOMIC DNA]</scope>
    <source>
        <strain evidence="3">cv. BTx623</strain>
    </source>
</reference>
<sequence length="193" mass="20860">MGRRGRSGRSPRSESRPNGQSLSPLPTRQARRERTIATAPNKNFHQRRDATGHHQPRCPFVVRLKLTHDQCNVRMASIPAKISKGRAPGRPTARHRPPACVRNAISSPISLHTLRSRATGGHGRRKPLTRRLKKAGRPAGMALAKALASGRTGSGTGRPAGARGPSVYYKMEKSSGTKEVVNGSSSRASVMIL</sequence>